<sequence length="47" mass="5699">MRLRKFIGRFHHTRKWQPLKAIKDILRSSRPCLRGQIQTSSRTRLHS</sequence>
<dbReference type="EMBL" id="CM004396">
    <property type="protein sequence ID" value="OAY39877.1"/>
    <property type="molecule type" value="Genomic_DNA"/>
</dbReference>
<organism evidence="1">
    <name type="scientific">Manihot esculenta</name>
    <name type="common">Cassava</name>
    <name type="synonym">Jatropha manihot</name>
    <dbReference type="NCBI Taxonomy" id="3983"/>
    <lineage>
        <taxon>Eukaryota</taxon>
        <taxon>Viridiplantae</taxon>
        <taxon>Streptophyta</taxon>
        <taxon>Embryophyta</taxon>
        <taxon>Tracheophyta</taxon>
        <taxon>Spermatophyta</taxon>
        <taxon>Magnoliopsida</taxon>
        <taxon>eudicotyledons</taxon>
        <taxon>Gunneridae</taxon>
        <taxon>Pentapetalae</taxon>
        <taxon>rosids</taxon>
        <taxon>fabids</taxon>
        <taxon>Malpighiales</taxon>
        <taxon>Euphorbiaceae</taxon>
        <taxon>Crotonoideae</taxon>
        <taxon>Manihoteae</taxon>
        <taxon>Manihot</taxon>
    </lineage>
</organism>
<accession>A0A2C9V5T5</accession>
<name>A0A2C9V5T5_MANES</name>
<reference evidence="1" key="1">
    <citation type="submission" date="2016-02" db="EMBL/GenBank/DDBJ databases">
        <title>WGS assembly of Manihot esculenta.</title>
        <authorList>
            <person name="Bredeson J.V."/>
            <person name="Prochnik S.E."/>
            <person name="Lyons J.B."/>
            <person name="Schmutz J."/>
            <person name="Grimwood J."/>
            <person name="Vrebalov J."/>
            <person name="Bart R.S."/>
            <person name="Amuge T."/>
            <person name="Ferguson M.E."/>
            <person name="Green R."/>
            <person name="Putnam N."/>
            <person name="Stites J."/>
            <person name="Rounsley S."/>
            <person name="Rokhsar D.S."/>
        </authorList>
    </citation>
    <scope>NUCLEOTIDE SEQUENCE [LARGE SCALE GENOMIC DNA]</scope>
    <source>
        <tissue evidence="1">Leaf</tissue>
    </source>
</reference>
<dbReference type="AlphaFoldDB" id="A0A2C9V5T5"/>
<evidence type="ECO:0000313" key="1">
    <source>
        <dbReference type="EMBL" id="OAY39877.1"/>
    </source>
</evidence>
<protein>
    <submittedName>
        <fullName evidence="1">Uncharacterized protein</fullName>
    </submittedName>
</protein>
<gene>
    <name evidence="1" type="ORF">MANES_10G130200</name>
</gene>
<proteinExistence type="predicted"/>